<dbReference type="AlphaFoldDB" id="A0A1I2MSQ1"/>
<gene>
    <name evidence="1" type="ORF">SAMN05660649_00021</name>
</gene>
<accession>A0A1I2MSQ1</accession>
<dbReference type="RefSeq" id="WP_092467493.1">
    <property type="nucleotide sequence ID" value="NZ_FOOX01000001.1"/>
</dbReference>
<reference evidence="2" key="1">
    <citation type="submission" date="2016-10" db="EMBL/GenBank/DDBJ databases">
        <authorList>
            <person name="Varghese N."/>
            <person name="Submissions S."/>
        </authorList>
    </citation>
    <scope>NUCLEOTIDE SEQUENCE [LARGE SCALE GENOMIC DNA]</scope>
    <source>
        <strain evidence="2">DSM 17038</strain>
    </source>
</reference>
<proteinExistence type="predicted"/>
<evidence type="ECO:0000313" key="1">
    <source>
        <dbReference type="EMBL" id="SFF92527.1"/>
    </source>
</evidence>
<evidence type="ECO:0000313" key="2">
    <source>
        <dbReference type="Proteomes" id="UP000199337"/>
    </source>
</evidence>
<protein>
    <submittedName>
        <fullName evidence="1">Uncharacterized protein</fullName>
    </submittedName>
</protein>
<dbReference type="Proteomes" id="UP000199337">
    <property type="component" value="Unassembled WGS sequence"/>
</dbReference>
<organism evidence="1 2">
    <name type="scientific">Desulfotruncus arcticus DSM 17038</name>
    <dbReference type="NCBI Taxonomy" id="1121424"/>
    <lineage>
        <taxon>Bacteria</taxon>
        <taxon>Bacillati</taxon>
        <taxon>Bacillota</taxon>
        <taxon>Clostridia</taxon>
        <taxon>Eubacteriales</taxon>
        <taxon>Desulfallaceae</taxon>
        <taxon>Desulfotruncus</taxon>
    </lineage>
</organism>
<sequence length="132" mass="15352">MITLDNAIMDCNNICIQKINFLRTENVREYLSRANIDNNYALAEAIKTYSKNKKNSKHFAQIIILDKLPIDDGILIGIVNEYSKEWRHDFGRKLRKRYNFPINCLLKKNLVGFEPFIIKDCSIECCGITCNC</sequence>
<keyword evidence="2" id="KW-1185">Reference proteome</keyword>
<name>A0A1I2MSQ1_9FIRM</name>
<dbReference type="STRING" id="341036.SAMN05660649_00021"/>
<dbReference type="EMBL" id="FOOX01000001">
    <property type="protein sequence ID" value="SFF92527.1"/>
    <property type="molecule type" value="Genomic_DNA"/>
</dbReference>